<protein>
    <submittedName>
        <fullName evidence="1">Uncharacterized protein</fullName>
    </submittedName>
</protein>
<proteinExistence type="predicted"/>
<evidence type="ECO:0000313" key="1">
    <source>
        <dbReference type="EMBL" id="QHT37793.1"/>
    </source>
</evidence>
<organism evidence="1">
    <name type="scientific">viral metagenome</name>
    <dbReference type="NCBI Taxonomy" id="1070528"/>
    <lineage>
        <taxon>unclassified sequences</taxon>
        <taxon>metagenomes</taxon>
        <taxon>organismal metagenomes</taxon>
    </lineage>
</organism>
<sequence length="58" mass="6439">MCTGLGFCQLYLEQCFLIICCPILGFSLFCEECCKSYCGCCCCIPVPNKLIVKPEAEN</sequence>
<accession>A0A6C0FB01</accession>
<reference evidence="1" key="1">
    <citation type="journal article" date="2020" name="Nature">
        <title>Giant virus diversity and host interactions through global metagenomics.</title>
        <authorList>
            <person name="Schulz F."/>
            <person name="Roux S."/>
            <person name="Paez-Espino D."/>
            <person name="Jungbluth S."/>
            <person name="Walsh D.A."/>
            <person name="Denef V.J."/>
            <person name="McMahon K.D."/>
            <person name="Konstantinidis K.T."/>
            <person name="Eloe-Fadrosh E.A."/>
            <person name="Kyrpides N.C."/>
            <person name="Woyke T."/>
        </authorList>
    </citation>
    <scope>NUCLEOTIDE SEQUENCE</scope>
    <source>
        <strain evidence="1">GVMAG-S-ERX556049-19</strain>
    </source>
</reference>
<name>A0A6C0FB01_9ZZZZ</name>
<dbReference type="EMBL" id="MN738820">
    <property type="protein sequence ID" value="QHT37793.1"/>
    <property type="molecule type" value="Genomic_DNA"/>
</dbReference>
<dbReference type="AlphaFoldDB" id="A0A6C0FB01"/>